<dbReference type="InterPro" id="IPR036179">
    <property type="entry name" value="Ig-like_dom_sf"/>
</dbReference>
<dbReference type="InterPro" id="IPR003598">
    <property type="entry name" value="Ig_sub2"/>
</dbReference>
<comment type="caution">
    <text evidence="5">The sequence shown here is derived from an EMBL/GenBank/DDBJ whole genome shotgun (WGS) entry which is preliminary data.</text>
</comment>
<accession>A0AAN8WDT9</accession>
<evidence type="ECO:0000313" key="6">
    <source>
        <dbReference type="Proteomes" id="UP001381693"/>
    </source>
</evidence>
<dbReference type="Pfam" id="PF13927">
    <property type="entry name" value="Ig_3"/>
    <property type="match status" value="1"/>
</dbReference>
<dbReference type="Gene3D" id="2.60.40.10">
    <property type="entry name" value="Immunoglobulins"/>
    <property type="match status" value="3"/>
</dbReference>
<dbReference type="Pfam" id="PF08205">
    <property type="entry name" value="C2-set_2"/>
    <property type="match status" value="1"/>
</dbReference>
<dbReference type="InterPro" id="IPR007110">
    <property type="entry name" value="Ig-like_dom"/>
</dbReference>
<evidence type="ECO:0000313" key="5">
    <source>
        <dbReference type="EMBL" id="KAK7058708.1"/>
    </source>
</evidence>
<feature type="domain" description="Ig-like" evidence="4">
    <location>
        <begin position="263"/>
        <end position="340"/>
    </location>
</feature>
<dbReference type="Proteomes" id="UP001381693">
    <property type="component" value="Unassembled WGS sequence"/>
</dbReference>
<keyword evidence="2" id="KW-0472">Membrane</keyword>
<feature type="domain" description="Ig-like" evidence="4">
    <location>
        <begin position="75"/>
        <end position="161"/>
    </location>
</feature>
<dbReference type="InterPro" id="IPR013783">
    <property type="entry name" value="Ig-like_fold"/>
</dbReference>
<dbReference type="PANTHER" id="PTHR23278:SF19">
    <property type="entry name" value="OBSCURIN"/>
    <property type="match status" value="1"/>
</dbReference>
<evidence type="ECO:0000256" key="1">
    <source>
        <dbReference type="ARBA" id="ARBA00004167"/>
    </source>
</evidence>
<gene>
    <name evidence="5" type="ORF">SK128_009687</name>
</gene>
<evidence type="ECO:0000259" key="4">
    <source>
        <dbReference type="PROSITE" id="PS50835"/>
    </source>
</evidence>
<dbReference type="InterPro" id="IPR003599">
    <property type="entry name" value="Ig_sub"/>
</dbReference>
<feature type="domain" description="Ig-like" evidence="4">
    <location>
        <begin position="175"/>
        <end position="261"/>
    </location>
</feature>
<dbReference type="AlphaFoldDB" id="A0AAN8WDT9"/>
<dbReference type="InterPro" id="IPR013162">
    <property type="entry name" value="CD80_C2-set"/>
</dbReference>
<evidence type="ECO:0000256" key="3">
    <source>
        <dbReference type="ARBA" id="ARBA00023157"/>
    </source>
</evidence>
<dbReference type="SUPFAM" id="SSF48726">
    <property type="entry name" value="Immunoglobulin"/>
    <property type="match status" value="2"/>
</dbReference>
<dbReference type="SMART" id="SM00409">
    <property type="entry name" value="IG"/>
    <property type="match status" value="2"/>
</dbReference>
<reference evidence="5 6" key="1">
    <citation type="submission" date="2023-11" db="EMBL/GenBank/DDBJ databases">
        <title>Halocaridina rubra genome assembly.</title>
        <authorList>
            <person name="Smith C."/>
        </authorList>
    </citation>
    <scope>NUCLEOTIDE SEQUENCE [LARGE SCALE GENOMIC DNA]</scope>
    <source>
        <strain evidence="5">EP-1</strain>
        <tissue evidence="5">Whole</tissue>
    </source>
</reference>
<sequence>MKFHSTGRPPPKLTWWSAHKEIRGHIQENSGEVINTLTVSSLQRHYLDQSFICHANSAELAVPVTAAVTVDLLLPPLSIKLLGVEGPLSVGIGVTAVCVVVGARPPPTVSWWLNGRPLQSTGERQRDEGNVTESQVVVIPTAEDQGRYLACRAETPGLLLSSFEDGIQLVVHYVPWVKISLNSRMRLHDIKEGSDVQFTCNVTSVPPSTSVSWFHNEVHVNPNTTGGVIVNNASLVLQHVNRYSSGAYTCRATNTEGQGISRPLVLDVRYSPVCKSGQRWVYGIAIQEMAEISCQVEAHPSQVSFQWVFNNSADTSLIAQNRFSNNFTHSVFILPALFWCLCAYNCRLRFLTVIISVP</sequence>
<dbReference type="PROSITE" id="PS50835">
    <property type="entry name" value="IG_LIKE"/>
    <property type="match status" value="3"/>
</dbReference>
<keyword evidence="3" id="KW-1015">Disulfide bond</keyword>
<keyword evidence="6" id="KW-1185">Reference proteome</keyword>
<evidence type="ECO:0000256" key="2">
    <source>
        <dbReference type="ARBA" id="ARBA00023136"/>
    </source>
</evidence>
<dbReference type="EMBL" id="JAXCGZ010021134">
    <property type="protein sequence ID" value="KAK7058708.1"/>
    <property type="molecule type" value="Genomic_DNA"/>
</dbReference>
<proteinExistence type="predicted"/>
<organism evidence="5 6">
    <name type="scientific">Halocaridina rubra</name>
    <name type="common">Hawaiian red shrimp</name>
    <dbReference type="NCBI Taxonomy" id="373956"/>
    <lineage>
        <taxon>Eukaryota</taxon>
        <taxon>Metazoa</taxon>
        <taxon>Ecdysozoa</taxon>
        <taxon>Arthropoda</taxon>
        <taxon>Crustacea</taxon>
        <taxon>Multicrustacea</taxon>
        <taxon>Malacostraca</taxon>
        <taxon>Eumalacostraca</taxon>
        <taxon>Eucarida</taxon>
        <taxon>Decapoda</taxon>
        <taxon>Pleocyemata</taxon>
        <taxon>Caridea</taxon>
        <taxon>Atyoidea</taxon>
        <taxon>Atyidae</taxon>
        <taxon>Halocaridina</taxon>
    </lineage>
</organism>
<dbReference type="PANTHER" id="PTHR23278">
    <property type="entry name" value="SIDESTEP PROTEIN"/>
    <property type="match status" value="1"/>
</dbReference>
<name>A0AAN8WDT9_HALRR</name>
<protein>
    <recommendedName>
        <fullName evidence="4">Ig-like domain-containing protein</fullName>
    </recommendedName>
</protein>
<dbReference type="GO" id="GO:0016020">
    <property type="term" value="C:membrane"/>
    <property type="evidence" value="ECO:0007669"/>
    <property type="project" value="UniProtKB-SubCell"/>
</dbReference>
<comment type="subcellular location">
    <subcellularLocation>
        <location evidence="1">Membrane</location>
        <topology evidence="1">Single-pass membrane protein</topology>
    </subcellularLocation>
</comment>
<dbReference type="SMART" id="SM00408">
    <property type="entry name" value="IGc2"/>
    <property type="match status" value="2"/>
</dbReference>